<name>A0A0L6JWT6_9FIRM</name>
<evidence type="ECO:0000313" key="1">
    <source>
        <dbReference type="EMBL" id="KNY30316.1"/>
    </source>
</evidence>
<proteinExistence type="predicted"/>
<comment type="caution">
    <text evidence="1">The sequence shown here is derived from an EMBL/GenBank/DDBJ whole genome shotgun (WGS) entry which is preliminary data.</text>
</comment>
<sequence length="284" mass="31328" precursor="true">MNKKSSKIVAFLMVITLILSVGLNSFAWSSDINKNPENHKSLVTGLSSSYFTKDGVNYKTIVANAAIYTDSEDYMDASSIQKVGNSYIISPYHAKANLSCTTVQATSTTNSSSHGYSFTTVLNTASFLYDLAQTGIQGYSINLNPDSYTSNVEKRIVQDLQKLINNKFSGTTSYTKKGFIILGVFLHLIQDVYAHRASVTVDRIKNIGSANFSNYSGAINAANSYNGIVMIRLKDYGPKASSFEDNSDYWPERYSAAESATLDQVTRITSNSYFSFNRYGINLK</sequence>
<keyword evidence="2" id="KW-1185">Reference proteome</keyword>
<organism evidence="1 2">
    <name type="scientific">Pseudobacteroides cellulosolvens ATCC 35603 = DSM 2933</name>
    <dbReference type="NCBI Taxonomy" id="398512"/>
    <lineage>
        <taxon>Bacteria</taxon>
        <taxon>Bacillati</taxon>
        <taxon>Bacillota</taxon>
        <taxon>Clostridia</taxon>
        <taxon>Eubacteriales</taxon>
        <taxon>Oscillospiraceae</taxon>
        <taxon>Pseudobacteroides</taxon>
    </lineage>
</organism>
<dbReference type="EMBL" id="LGTC01000001">
    <property type="protein sequence ID" value="KNY30316.1"/>
    <property type="molecule type" value="Genomic_DNA"/>
</dbReference>
<dbReference type="Proteomes" id="UP000036923">
    <property type="component" value="Unassembled WGS sequence"/>
</dbReference>
<dbReference type="OrthoDB" id="10016311at2"/>
<reference evidence="2" key="1">
    <citation type="submission" date="2015-07" db="EMBL/GenBank/DDBJ databases">
        <title>Near-Complete Genome Sequence of the Cellulolytic Bacterium Bacteroides (Pseudobacteroides) cellulosolvens ATCC 35603.</title>
        <authorList>
            <person name="Dassa B."/>
            <person name="Utturkar S.M."/>
            <person name="Klingeman D.M."/>
            <person name="Hurt R.A."/>
            <person name="Keller M."/>
            <person name="Xu J."/>
            <person name="Reddy Y.H.K."/>
            <person name="Borovok I."/>
            <person name="Grinberg I.R."/>
            <person name="Lamed R."/>
            <person name="Zhivin O."/>
            <person name="Bayer E.A."/>
            <person name="Brown S.D."/>
        </authorList>
    </citation>
    <scope>NUCLEOTIDE SEQUENCE [LARGE SCALE GENOMIC DNA]</scope>
    <source>
        <strain evidence="2">DSM 2933</strain>
    </source>
</reference>
<evidence type="ECO:0000313" key="2">
    <source>
        <dbReference type="Proteomes" id="UP000036923"/>
    </source>
</evidence>
<accession>A0A0L6JWT6</accession>
<dbReference type="AlphaFoldDB" id="A0A0L6JWT6"/>
<dbReference type="STRING" id="398512.Bccel_5596"/>
<dbReference type="eggNOG" id="ENOG503483Q">
    <property type="taxonomic scope" value="Bacteria"/>
</dbReference>
<dbReference type="RefSeq" id="WP_036939912.1">
    <property type="nucleotide sequence ID" value="NZ_JQKC01000010.1"/>
</dbReference>
<protein>
    <submittedName>
        <fullName evidence="1">Uncharacterized protein</fullName>
    </submittedName>
</protein>
<gene>
    <name evidence="1" type="ORF">Bccel_5596</name>
</gene>